<name>A0A4R4Z8H4_9ACTN</name>
<keyword evidence="1" id="KW-0472">Membrane</keyword>
<evidence type="ECO:0000313" key="2">
    <source>
        <dbReference type="EMBL" id="TDD54601.1"/>
    </source>
</evidence>
<keyword evidence="1" id="KW-0812">Transmembrane</keyword>
<feature type="transmembrane region" description="Helical" evidence="1">
    <location>
        <begin position="42"/>
        <end position="62"/>
    </location>
</feature>
<gene>
    <name evidence="2" type="ORF">E1286_05270</name>
</gene>
<dbReference type="AlphaFoldDB" id="A0A4R4Z8H4"/>
<feature type="transmembrane region" description="Helical" evidence="1">
    <location>
        <begin position="68"/>
        <end position="89"/>
    </location>
</feature>
<dbReference type="EMBL" id="SMKQ01000008">
    <property type="protein sequence ID" value="TDD54601.1"/>
    <property type="molecule type" value="Genomic_DNA"/>
</dbReference>
<keyword evidence="3" id="KW-1185">Reference proteome</keyword>
<proteinExistence type="predicted"/>
<sequence length="108" mass="11785">MADQLYLIGSGLLVVSALLALACVASQALLARWWETAGGRHVMGFQAVLAAVLTLWALRVWIPDSGVILALRSIAFAGVPAVLAWRLAIILRTWQAKRREHAQKGQDR</sequence>
<dbReference type="InterPro" id="IPR056964">
    <property type="entry name" value="Phage_holin"/>
</dbReference>
<feature type="transmembrane region" description="Helical" evidence="1">
    <location>
        <begin position="6"/>
        <end position="30"/>
    </location>
</feature>
<evidence type="ECO:0000313" key="3">
    <source>
        <dbReference type="Proteomes" id="UP000295302"/>
    </source>
</evidence>
<dbReference type="RefSeq" id="WP_132609234.1">
    <property type="nucleotide sequence ID" value="NZ_SMKQ01000008.1"/>
</dbReference>
<organism evidence="2 3">
    <name type="scientific">Nonomuraea terrae</name>
    <dbReference type="NCBI Taxonomy" id="2530383"/>
    <lineage>
        <taxon>Bacteria</taxon>
        <taxon>Bacillati</taxon>
        <taxon>Actinomycetota</taxon>
        <taxon>Actinomycetes</taxon>
        <taxon>Streptosporangiales</taxon>
        <taxon>Streptosporangiaceae</taxon>
        <taxon>Nonomuraea</taxon>
    </lineage>
</organism>
<keyword evidence="1" id="KW-1133">Transmembrane helix</keyword>
<comment type="caution">
    <text evidence="2">The sequence shown here is derived from an EMBL/GenBank/DDBJ whole genome shotgun (WGS) entry which is preliminary data.</text>
</comment>
<reference evidence="2 3" key="1">
    <citation type="submission" date="2019-03" db="EMBL/GenBank/DDBJ databases">
        <title>Draft genome sequences of novel Actinobacteria.</title>
        <authorList>
            <person name="Sahin N."/>
            <person name="Ay H."/>
            <person name="Saygin H."/>
        </authorList>
    </citation>
    <scope>NUCLEOTIDE SEQUENCE [LARGE SCALE GENOMIC DNA]</scope>
    <source>
        <strain evidence="2 3">CH32</strain>
    </source>
</reference>
<accession>A0A4R4Z8H4</accession>
<evidence type="ECO:0000256" key="1">
    <source>
        <dbReference type="SAM" id="Phobius"/>
    </source>
</evidence>
<dbReference type="OrthoDB" id="3544027at2"/>
<protein>
    <submittedName>
        <fullName evidence="2">Uncharacterized protein</fullName>
    </submittedName>
</protein>
<dbReference type="Pfam" id="PF23778">
    <property type="entry name" value="Phage_holin_2"/>
    <property type="match status" value="1"/>
</dbReference>
<dbReference type="Proteomes" id="UP000295302">
    <property type="component" value="Unassembled WGS sequence"/>
</dbReference>